<organism evidence="1">
    <name type="scientific">Ochrobactrum sp. PW1</name>
    <dbReference type="NCBI Taxonomy" id="1882222"/>
    <lineage>
        <taxon>Bacteria</taxon>
        <taxon>Pseudomonadati</taxon>
        <taxon>Pseudomonadota</taxon>
        <taxon>Alphaproteobacteria</taxon>
        <taxon>Hyphomicrobiales</taxon>
        <taxon>Brucellaceae</taxon>
        <taxon>Brucella/Ochrobactrum group</taxon>
        <taxon>Ochrobactrum</taxon>
    </lineage>
</organism>
<reference evidence="1" key="1">
    <citation type="submission" date="2016-07" db="EMBL/GenBank/DDBJ databases">
        <title>Genomics reveals synergistic degradation of pyrene by five bacteria in a mangrove sediment-derived bacterial consortium.</title>
        <authorList>
            <person name="Wanapaisan P."/>
            <person name="Vejarano F."/>
            <person name="Chakraborty J."/>
            <person name="Shintani M."/>
            <person name="Muangchinda C."/>
            <person name="Laothamteep N."/>
            <person name="Suzuki-Minakuchi C."/>
            <person name="Inoue K."/>
            <person name="Nojiri H."/>
            <person name="Pinyakong O."/>
        </authorList>
    </citation>
    <scope>NUCLEOTIDE SEQUENCE</scope>
    <source>
        <strain evidence="1">PW1</strain>
    </source>
</reference>
<evidence type="ECO:0000313" key="1">
    <source>
        <dbReference type="EMBL" id="BBA73367.1"/>
    </source>
</evidence>
<name>A0A292GQ74_9HYPH</name>
<protein>
    <submittedName>
        <fullName evidence="1">Uncharacterized protein</fullName>
    </submittedName>
</protein>
<proteinExistence type="predicted"/>
<accession>A0A292GQ74</accession>
<dbReference type="EMBL" id="LC171366">
    <property type="protein sequence ID" value="BBA73367.1"/>
    <property type="molecule type" value="Genomic_DNA"/>
</dbReference>
<sequence>MTDDDIGCLTMMGHGFQGFGHTVPDPRVMIGYFQISGHRTAGARTRFYSVANDADRWEATVHCLADQAYIKSTRSQILG</sequence>
<dbReference type="AlphaFoldDB" id="A0A292GQ74"/>